<reference evidence="5" key="1">
    <citation type="submission" date="2020-12" db="EMBL/GenBank/DDBJ databases">
        <title>Bacterial taxonomy.</title>
        <authorList>
            <person name="Pan X."/>
        </authorList>
    </citation>
    <scope>NUCLEOTIDE SEQUENCE</scope>
    <source>
        <strain evidence="5">B2012</strain>
    </source>
</reference>
<dbReference type="GO" id="GO:0016887">
    <property type="term" value="F:ATP hydrolysis activity"/>
    <property type="evidence" value="ECO:0007669"/>
    <property type="project" value="InterPro"/>
</dbReference>
<keyword evidence="1" id="KW-0813">Transport</keyword>
<dbReference type="PANTHER" id="PTHR45772">
    <property type="entry name" value="CONSERVED COMPONENT OF ABC TRANSPORTER FOR NATURAL AMINO ACIDS-RELATED"/>
    <property type="match status" value="1"/>
</dbReference>
<name>A0A934IPB1_9HYPH</name>
<evidence type="ECO:0000313" key="6">
    <source>
        <dbReference type="Proteomes" id="UP000609531"/>
    </source>
</evidence>
<evidence type="ECO:0000256" key="3">
    <source>
        <dbReference type="ARBA" id="ARBA00022840"/>
    </source>
</evidence>
<evidence type="ECO:0000313" key="5">
    <source>
        <dbReference type="EMBL" id="MBJ3775837.1"/>
    </source>
</evidence>
<dbReference type="Pfam" id="PF12399">
    <property type="entry name" value="BCA_ABC_TP_C"/>
    <property type="match status" value="1"/>
</dbReference>
<dbReference type="SUPFAM" id="SSF52540">
    <property type="entry name" value="P-loop containing nucleoside triphosphate hydrolases"/>
    <property type="match status" value="1"/>
</dbReference>
<dbReference type="RefSeq" id="WP_198881732.1">
    <property type="nucleotide sequence ID" value="NZ_JAEKJA010000006.1"/>
</dbReference>
<dbReference type="InterPro" id="IPR003593">
    <property type="entry name" value="AAA+_ATPase"/>
</dbReference>
<dbReference type="InterPro" id="IPR027417">
    <property type="entry name" value="P-loop_NTPase"/>
</dbReference>
<dbReference type="EMBL" id="JAEKJA010000006">
    <property type="protein sequence ID" value="MBJ3775837.1"/>
    <property type="molecule type" value="Genomic_DNA"/>
</dbReference>
<proteinExistence type="predicted"/>
<evidence type="ECO:0000256" key="2">
    <source>
        <dbReference type="ARBA" id="ARBA00022741"/>
    </source>
</evidence>
<dbReference type="InterPro" id="IPR051120">
    <property type="entry name" value="ABC_AA/LPS_Transport"/>
</dbReference>
<protein>
    <submittedName>
        <fullName evidence="5">ABC transporter ATP-binding protein</fullName>
    </submittedName>
</protein>
<accession>A0A934IPB1</accession>
<dbReference type="InterPro" id="IPR003439">
    <property type="entry name" value="ABC_transporter-like_ATP-bd"/>
</dbReference>
<evidence type="ECO:0000259" key="4">
    <source>
        <dbReference type="PROSITE" id="PS50893"/>
    </source>
</evidence>
<keyword evidence="2" id="KW-0547">Nucleotide-binding</keyword>
<keyword evidence="6" id="KW-1185">Reference proteome</keyword>
<evidence type="ECO:0000256" key="1">
    <source>
        <dbReference type="ARBA" id="ARBA00022448"/>
    </source>
</evidence>
<feature type="domain" description="ABC transporter" evidence="4">
    <location>
        <begin position="4"/>
        <end position="245"/>
    </location>
</feature>
<comment type="caution">
    <text evidence="5">The sequence shown here is derived from an EMBL/GenBank/DDBJ whole genome shotgun (WGS) entry which is preliminary data.</text>
</comment>
<dbReference type="GO" id="GO:0005886">
    <property type="term" value="C:plasma membrane"/>
    <property type="evidence" value="ECO:0007669"/>
    <property type="project" value="TreeGrafter"/>
</dbReference>
<dbReference type="Gene3D" id="3.40.50.300">
    <property type="entry name" value="P-loop containing nucleotide triphosphate hydrolases"/>
    <property type="match status" value="1"/>
</dbReference>
<dbReference type="Pfam" id="PF00005">
    <property type="entry name" value="ABC_tran"/>
    <property type="match status" value="1"/>
</dbReference>
<dbReference type="InterPro" id="IPR032823">
    <property type="entry name" value="BCA_ABC_TP_C"/>
</dbReference>
<dbReference type="AlphaFoldDB" id="A0A934IPB1"/>
<dbReference type="PANTHER" id="PTHR45772:SF2">
    <property type="entry name" value="ABC TRANSPORTER ATP-BINDING PROTEIN"/>
    <property type="match status" value="1"/>
</dbReference>
<dbReference type="CDD" id="cd03219">
    <property type="entry name" value="ABC_Mj1267_LivG_branched"/>
    <property type="match status" value="1"/>
</dbReference>
<dbReference type="GO" id="GO:0005524">
    <property type="term" value="F:ATP binding"/>
    <property type="evidence" value="ECO:0007669"/>
    <property type="project" value="UniProtKB-KW"/>
</dbReference>
<dbReference type="PROSITE" id="PS50893">
    <property type="entry name" value="ABC_TRANSPORTER_2"/>
    <property type="match status" value="1"/>
</dbReference>
<keyword evidence="3 5" id="KW-0067">ATP-binding</keyword>
<sequence>MSALVVDGLKKRYGGLTVTDDVSITVEEGEIHAVIGPNGAGKTTLVKQICGDVAPDEGSVSLYGRDVTHYSVHRRAQMGLGRTFQITCLLEGFTVLENVATALQAKRGSSFRFFRPVATERALNDAAFALIARVGLAERAGERVANLSHGEHRKLELAVALATEPKVLLLDEPLAGTGPEEVEPLIVLLGEARKSVPILLIDHDMHAVFSLAHRVTVLVNGRVIATGSPAEIRTNPAVLEAYLGEEGELAHTEAAGA</sequence>
<dbReference type="Proteomes" id="UP000609531">
    <property type="component" value="Unassembled WGS sequence"/>
</dbReference>
<gene>
    <name evidence="5" type="ORF">JCR33_09080</name>
</gene>
<dbReference type="SMART" id="SM00382">
    <property type="entry name" value="AAA"/>
    <property type="match status" value="1"/>
</dbReference>
<organism evidence="5 6">
    <name type="scientific">Acuticoccus mangrovi</name>
    <dbReference type="NCBI Taxonomy" id="2796142"/>
    <lineage>
        <taxon>Bacteria</taxon>
        <taxon>Pseudomonadati</taxon>
        <taxon>Pseudomonadota</taxon>
        <taxon>Alphaproteobacteria</taxon>
        <taxon>Hyphomicrobiales</taxon>
        <taxon>Amorphaceae</taxon>
        <taxon>Acuticoccus</taxon>
    </lineage>
</organism>